<keyword evidence="1" id="KW-0560">Oxidoreductase</keyword>
<dbReference type="PRINTS" id="PR00069">
    <property type="entry name" value="ALDKETRDTASE"/>
</dbReference>
<dbReference type="CDD" id="cd19071">
    <property type="entry name" value="AKR_AKR1-5-like"/>
    <property type="match status" value="1"/>
</dbReference>
<dbReference type="PIRSF" id="PIRSF000097">
    <property type="entry name" value="AKR"/>
    <property type="match status" value="1"/>
</dbReference>
<evidence type="ECO:0000256" key="1">
    <source>
        <dbReference type="ARBA" id="ARBA00023002"/>
    </source>
</evidence>
<evidence type="ECO:0000256" key="3">
    <source>
        <dbReference type="PIRSR" id="PIRSR000097-2"/>
    </source>
</evidence>
<dbReference type="PROSITE" id="PS00062">
    <property type="entry name" value="ALDOKETO_REDUCTASE_2"/>
    <property type="match status" value="1"/>
</dbReference>
<organism evidence="6 7">
    <name type="scientific">Heterodermia speciosa</name>
    <dbReference type="NCBI Taxonomy" id="116794"/>
    <lineage>
        <taxon>Eukaryota</taxon>
        <taxon>Fungi</taxon>
        <taxon>Dikarya</taxon>
        <taxon>Ascomycota</taxon>
        <taxon>Pezizomycotina</taxon>
        <taxon>Lecanoromycetes</taxon>
        <taxon>OSLEUM clade</taxon>
        <taxon>Lecanoromycetidae</taxon>
        <taxon>Caliciales</taxon>
        <taxon>Physciaceae</taxon>
        <taxon>Heterodermia</taxon>
    </lineage>
</organism>
<dbReference type="Proteomes" id="UP000664521">
    <property type="component" value="Unassembled WGS sequence"/>
</dbReference>
<dbReference type="SUPFAM" id="SSF51430">
    <property type="entry name" value="NAD(P)-linked oxidoreductase"/>
    <property type="match status" value="1"/>
</dbReference>
<feature type="domain" description="NADP-dependent oxidoreductase" evidence="5">
    <location>
        <begin position="4"/>
        <end position="271"/>
    </location>
</feature>
<feature type="active site" description="Proton donor" evidence="2">
    <location>
        <position position="37"/>
    </location>
</feature>
<dbReference type="InterPro" id="IPR020471">
    <property type="entry name" value="AKR"/>
</dbReference>
<name>A0A8H3G1W0_9LECA</name>
<accession>A0A8H3G1W0</accession>
<dbReference type="InterPro" id="IPR018170">
    <property type="entry name" value="Aldo/ket_reductase_CS"/>
</dbReference>
<dbReference type="PANTHER" id="PTHR11732">
    <property type="entry name" value="ALDO/KETO REDUCTASE"/>
    <property type="match status" value="1"/>
</dbReference>
<sequence length="296" mass="33163">MPLLGFGTWNLDKSNVSTAVSTALLTGYRHIDGAAIYGNEKEVGKGIAHGLAELGLRREDIWVTSKLWNDHHERSKVGEALDTTLTDLGIDYLDLYLMHWPVASVGGRNTIDYIETWHAMEKLLRTGKVRHIGVSNFDPVQLNRLIKRSAIKPAFHQFELHPYLQQNEWVQVHKDHGINVTAYSPFGNTNPTYTAPGDDENEPPLLLENSIIANIALVRGCTPAQVVLAWGIHRGTSVIPKSSHAARIEENYGTLRCQLQKSDFEEITAIGEKYVRRFNNPAKGWGVDLYEGLEDD</sequence>
<gene>
    <name evidence="6" type="ORF">HETSPECPRED_010355</name>
</gene>
<dbReference type="EMBL" id="CAJPDS010000092">
    <property type="protein sequence ID" value="CAF9936506.1"/>
    <property type="molecule type" value="Genomic_DNA"/>
</dbReference>
<reference evidence="6" key="1">
    <citation type="submission" date="2021-03" db="EMBL/GenBank/DDBJ databases">
        <authorList>
            <person name="Tagirdzhanova G."/>
        </authorList>
    </citation>
    <scope>NUCLEOTIDE SEQUENCE</scope>
</reference>
<evidence type="ECO:0000256" key="2">
    <source>
        <dbReference type="PIRSR" id="PIRSR000097-1"/>
    </source>
</evidence>
<dbReference type="Gene3D" id="3.20.20.100">
    <property type="entry name" value="NADP-dependent oxidoreductase domain"/>
    <property type="match status" value="1"/>
</dbReference>
<comment type="caution">
    <text evidence="6">The sequence shown here is derived from an EMBL/GenBank/DDBJ whole genome shotgun (WGS) entry which is preliminary data.</text>
</comment>
<feature type="binding site" evidence="3">
    <location>
        <position position="99"/>
    </location>
    <ligand>
        <name>substrate</name>
    </ligand>
</feature>
<evidence type="ECO:0000313" key="7">
    <source>
        <dbReference type="Proteomes" id="UP000664521"/>
    </source>
</evidence>
<dbReference type="FunFam" id="3.20.20.100:FF:000002">
    <property type="entry name" value="2,5-diketo-D-gluconic acid reductase A"/>
    <property type="match status" value="1"/>
</dbReference>
<dbReference type="AlphaFoldDB" id="A0A8H3G1W0"/>
<proteinExistence type="predicted"/>
<protein>
    <recommendedName>
        <fullName evidence="5">NADP-dependent oxidoreductase domain-containing protein</fullName>
    </recommendedName>
</protein>
<evidence type="ECO:0000313" key="6">
    <source>
        <dbReference type="EMBL" id="CAF9936506.1"/>
    </source>
</evidence>
<feature type="site" description="Lowers pKa of active site Tyr" evidence="4">
    <location>
        <position position="66"/>
    </location>
</feature>
<dbReference type="OrthoDB" id="416253at2759"/>
<dbReference type="InterPro" id="IPR036812">
    <property type="entry name" value="NAD(P)_OxRdtase_dom_sf"/>
</dbReference>
<dbReference type="Pfam" id="PF00248">
    <property type="entry name" value="Aldo_ket_red"/>
    <property type="match status" value="1"/>
</dbReference>
<evidence type="ECO:0000259" key="5">
    <source>
        <dbReference type="Pfam" id="PF00248"/>
    </source>
</evidence>
<dbReference type="PROSITE" id="PS00798">
    <property type="entry name" value="ALDOKETO_REDUCTASE_1"/>
    <property type="match status" value="1"/>
</dbReference>
<evidence type="ECO:0000256" key="4">
    <source>
        <dbReference type="PIRSR" id="PIRSR000097-3"/>
    </source>
</evidence>
<keyword evidence="7" id="KW-1185">Reference proteome</keyword>
<dbReference type="GO" id="GO:0016616">
    <property type="term" value="F:oxidoreductase activity, acting on the CH-OH group of donors, NAD or NADP as acceptor"/>
    <property type="evidence" value="ECO:0007669"/>
    <property type="project" value="UniProtKB-ARBA"/>
</dbReference>
<dbReference type="InterPro" id="IPR023210">
    <property type="entry name" value="NADP_OxRdtase_dom"/>
</dbReference>